<evidence type="ECO:0000313" key="3">
    <source>
        <dbReference type="EMBL" id="GEU55400.1"/>
    </source>
</evidence>
<evidence type="ECO:0000259" key="2">
    <source>
        <dbReference type="Pfam" id="PF25597"/>
    </source>
</evidence>
<organism evidence="3">
    <name type="scientific">Tanacetum cinerariifolium</name>
    <name type="common">Dalmatian daisy</name>
    <name type="synonym">Chrysanthemum cinerariifolium</name>
    <dbReference type="NCBI Taxonomy" id="118510"/>
    <lineage>
        <taxon>Eukaryota</taxon>
        <taxon>Viridiplantae</taxon>
        <taxon>Streptophyta</taxon>
        <taxon>Embryophyta</taxon>
        <taxon>Tracheophyta</taxon>
        <taxon>Spermatophyta</taxon>
        <taxon>Magnoliopsida</taxon>
        <taxon>eudicotyledons</taxon>
        <taxon>Gunneridae</taxon>
        <taxon>Pentapetalae</taxon>
        <taxon>asterids</taxon>
        <taxon>campanulids</taxon>
        <taxon>Asterales</taxon>
        <taxon>Asteraceae</taxon>
        <taxon>Asteroideae</taxon>
        <taxon>Anthemideae</taxon>
        <taxon>Anthemidinae</taxon>
        <taxon>Tanacetum</taxon>
    </lineage>
</organism>
<accession>A0A6L2L2T7</accession>
<name>A0A6L2L2T7_TANCI</name>
<sequence length="304" mass="33892">MLAVNTACYVQNKVLVVNPYFKTPYELFKGRSHALSFMRPFGCNVIILNTLDQLGKFDEKSNKKIFVGYSTISKAFRVYNIRTRKVEENLHITFLENKPMIAGGGPEWLFDIDALSKSMNYAPVPAGTNSNDFAGKGASFDACHSRMEIGPSQDYILMPLWIKNSLFDSSSQASDGHNKDKHGPSQASEGDNQEKPNADISTKSVNIVGSVNVATLTYADYPNDPLMPDLEDAGIFDDAYDDRDEGAEADYNNLETVISVSPILSTRIYKDHPKEKIIGEMEPKKVTHDLDDESWVEAMLEELV</sequence>
<dbReference type="InterPro" id="IPR039537">
    <property type="entry name" value="Retrotran_Ty1/copia-like"/>
</dbReference>
<feature type="domain" description="Retroviral polymerase SH3-like" evidence="2">
    <location>
        <begin position="43"/>
        <end position="98"/>
    </location>
</feature>
<dbReference type="AlphaFoldDB" id="A0A6L2L2T7"/>
<dbReference type="Pfam" id="PF25597">
    <property type="entry name" value="SH3_retrovirus"/>
    <property type="match status" value="1"/>
</dbReference>
<gene>
    <name evidence="3" type="ORF">Tci_027378</name>
</gene>
<dbReference type="EMBL" id="BKCJ010003490">
    <property type="protein sequence ID" value="GEU55400.1"/>
    <property type="molecule type" value="Genomic_DNA"/>
</dbReference>
<evidence type="ECO:0000256" key="1">
    <source>
        <dbReference type="SAM" id="MobiDB-lite"/>
    </source>
</evidence>
<proteinExistence type="predicted"/>
<dbReference type="InterPro" id="IPR057670">
    <property type="entry name" value="SH3_retrovirus"/>
</dbReference>
<protein>
    <submittedName>
        <fullName evidence="3">Retrovirus-related Pol polyprotein from transposon TNT 1-94</fullName>
    </submittedName>
</protein>
<dbReference type="PANTHER" id="PTHR42648:SF32">
    <property type="entry name" value="RIBONUCLEASE H-LIKE DOMAIN, GAG-PRE-INTEGRASE DOMAIN PROTEIN-RELATED"/>
    <property type="match status" value="1"/>
</dbReference>
<comment type="caution">
    <text evidence="3">The sequence shown here is derived from an EMBL/GenBank/DDBJ whole genome shotgun (WGS) entry which is preliminary data.</text>
</comment>
<feature type="region of interest" description="Disordered" evidence="1">
    <location>
        <begin position="171"/>
        <end position="203"/>
    </location>
</feature>
<reference evidence="3" key="1">
    <citation type="journal article" date="2019" name="Sci. Rep.">
        <title>Draft genome of Tanacetum cinerariifolium, the natural source of mosquito coil.</title>
        <authorList>
            <person name="Yamashiro T."/>
            <person name="Shiraishi A."/>
            <person name="Satake H."/>
            <person name="Nakayama K."/>
        </authorList>
    </citation>
    <scope>NUCLEOTIDE SEQUENCE</scope>
</reference>
<dbReference type="PANTHER" id="PTHR42648">
    <property type="entry name" value="TRANSPOSASE, PUTATIVE-RELATED"/>
    <property type="match status" value="1"/>
</dbReference>